<comment type="caution">
    <text evidence="2">The sequence shown here is derived from an EMBL/GenBank/DDBJ whole genome shotgun (WGS) entry which is preliminary data.</text>
</comment>
<gene>
    <name evidence="2" type="ORF">HPB48_020409</name>
</gene>
<dbReference type="VEuPathDB" id="VectorBase:HLOH_059460"/>
<evidence type="ECO:0000313" key="3">
    <source>
        <dbReference type="Proteomes" id="UP000821853"/>
    </source>
</evidence>
<proteinExistence type="predicted"/>
<dbReference type="EMBL" id="JABSTR010000008">
    <property type="protein sequence ID" value="KAH9377813.1"/>
    <property type="molecule type" value="Genomic_DNA"/>
</dbReference>
<feature type="region of interest" description="Disordered" evidence="1">
    <location>
        <begin position="60"/>
        <end position="96"/>
    </location>
</feature>
<evidence type="ECO:0000256" key="1">
    <source>
        <dbReference type="SAM" id="MobiDB-lite"/>
    </source>
</evidence>
<dbReference type="Proteomes" id="UP000821853">
    <property type="component" value="Unassembled WGS sequence"/>
</dbReference>
<dbReference type="OMA" id="TDSTWID"/>
<evidence type="ECO:0000313" key="2">
    <source>
        <dbReference type="EMBL" id="KAH9377813.1"/>
    </source>
</evidence>
<feature type="region of interest" description="Disordered" evidence="1">
    <location>
        <begin position="1"/>
        <end position="43"/>
    </location>
</feature>
<protein>
    <submittedName>
        <fullName evidence="2">Uncharacterized protein</fullName>
    </submittedName>
</protein>
<dbReference type="OrthoDB" id="10471222at2759"/>
<sequence length="200" mass="21813">MSDSTVAAGDRSADSASLNASEPEDMMAEESSQRDNEELASDSITDSTWIDVVKRAQRRRQRKAAHEVAVTTSTAAPSQQPLRRSAPKPSPFPRDDYKLVLRPQGGLKIADVDWAEISLGLLNSVNFTWRQANLKVRFDAKQNTATISTPFENAAKALNQVKQIKLGNVSHPVQVYGLAPDDSAKGLNRGVPLPFSEAEL</sequence>
<feature type="compositionally biased region" description="Polar residues" evidence="1">
    <location>
        <begin position="70"/>
        <end position="82"/>
    </location>
</feature>
<keyword evidence="3" id="KW-1185">Reference proteome</keyword>
<name>A0A9J6GQU1_HAELO</name>
<dbReference type="AlphaFoldDB" id="A0A9J6GQU1"/>
<organism evidence="2 3">
    <name type="scientific">Haemaphysalis longicornis</name>
    <name type="common">Bush tick</name>
    <dbReference type="NCBI Taxonomy" id="44386"/>
    <lineage>
        <taxon>Eukaryota</taxon>
        <taxon>Metazoa</taxon>
        <taxon>Ecdysozoa</taxon>
        <taxon>Arthropoda</taxon>
        <taxon>Chelicerata</taxon>
        <taxon>Arachnida</taxon>
        <taxon>Acari</taxon>
        <taxon>Parasitiformes</taxon>
        <taxon>Ixodida</taxon>
        <taxon>Ixodoidea</taxon>
        <taxon>Ixodidae</taxon>
        <taxon>Haemaphysalinae</taxon>
        <taxon>Haemaphysalis</taxon>
    </lineage>
</organism>
<reference evidence="2 3" key="1">
    <citation type="journal article" date="2020" name="Cell">
        <title>Large-Scale Comparative Analyses of Tick Genomes Elucidate Their Genetic Diversity and Vector Capacities.</title>
        <authorList>
            <consortium name="Tick Genome and Microbiome Consortium (TIGMIC)"/>
            <person name="Jia N."/>
            <person name="Wang J."/>
            <person name="Shi W."/>
            <person name="Du L."/>
            <person name="Sun Y."/>
            <person name="Zhan W."/>
            <person name="Jiang J.F."/>
            <person name="Wang Q."/>
            <person name="Zhang B."/>
            <person name="Ji P."/>
            <person name="Bell-Sakyi L."/>
            <person name="Cui X.M."/>
            <person name="Yuan T.T."/>
            <person name="Jiang B.G."/>
            <person name="Yang W.F."/>
            <person name="Lam T.T."/>
            <person name="Chang Q.C."/>
            <person name="Ding S.J."/>
            <person name="Wang X.J."/>
            <person name="Zhu J.G."/>
            <person name="Ruan X.D."/>
            <person name="Zhao L."/>
            <person name="Wei J.T."/>
            <person name="Ye R.Z."/>
            <person name="Que T.C."/>
            <person name="Du C.H."/>
            <person name="Zhou Y.H."/>
            <person name="Cheng J.X."/>
            <person name="Dai P.F."/>
            <person name="Guo W.B."/>
            <person name="Han X.H."/>
            <person name="Huang E.J."/>
            <person name="Li L.F."/>
            <person name="Wei W."/>
            <person name="Gao Y.C."/>
            <person name="Liu J.Z."/>
            <person name="Shao H.Z."/>
            <person name="Wang X."/>
            <person name="Wang C.C."/>
            <person name="Yang T.C."/>
            <person name="Huo Q.B."/>
            <person name="Li W."/>
            <person name="Chen H.Y."/>
            <person name="Chen S.E."/>
            <person name="Zhou L.G."/>
            <person name="Ni X.B."/>
            <person name="Tian J.H."/>
            <person name="Sheng Y."/>
            <person name="Liu T."/>
            <person name="Pan Y.S."/>
            <person name="Xia L.Y."/>
            <person name="Li J."/>
            <person name="Zhao F."/>
            <person name="Cao W.C."/>
        </authorList>
    </citation>
    <scope>NUCLEOTIDE SEQUENCE [LARGE SCALE GENOMIC DNA]</scope>
    <source>
        <strain evidence="2">HaeL-2018</strain>
    </source>
</reference>
<accession>A0A9J6GQU1</accession>